<dbReference type="GO" id="GO:0046656">
    <property type="term" value="P:folic acid biosynthetic process"/>
    <property type="evidence" value="ECO:0007669"/>
    <property type="project" value="UniProtKB-KW"/>
</dbReference>
<dbReference type="Pfam" id="PF01288">
    <property type="entry name" value="HPPK"/>
    <property type="match status" value="1"/>
</dbReference>
<keyword evidence="3" id="KW-0808">Transferase</keyword>
<gene>
    <name evidence="9" type="ORF">S12H4_12740</name>
</gene>
<dbReference type="GO" id="GO:0046654">
    <property type="term" value="P:tetrahydrofolate biosynthetic process"/>
    <property type="evidence" value="ECO:0007669"/>
    <property type="project" value="UniProtKB-UniPathway"/>
</dbReference>
<comment type="pathway">
    <text evidence="1">Cofactor biosynthesis; tetrahydrofolate biosynthesis; 2-amino-4-hydroxy-6-hydroxymethyl-7,8-dihydropteridine diphosphate from 7,8-dihydroneopterin triphosphate: step 4/4.</text>
</comment>
<dbReference type="InterPro" id="IPR035907">
    <property type="entry name" value="Hppk_sf"/>
</dbReference>
<accession>X1TEQ9</accession>
<evidence type="ECO:0000256" key="2">
    <source>
        <dbReference type="ARBA" id="ARBA00013253"/>
    </source>
</evidence>
<dbReference type="GO" id="GO:0005524">
    <property type="term" value="F:ATP binding"/>
    <property type="evidence" value="ECO:0007669"/>
    <property type="project" value="UniProtKB-KW"/>
</dbReference>
<dbReference type="SUPFAM" id="SSF55083">
    <property type="entry name" value="6-hydroxymethyl-7,8-dihydropterin pyrophosphokinase, HPPK"/>
    <property type="match status" value="1"/>
</dbReference>
<evidence type="ECO:0000256" key="5">
    <source>
        <dbReference type="ARBA" id="ARBA00022777"/>
    </source>
</evidence>
<dbReference type="NCBIfam" id="TIGR01498">
    <property type="entry name" value="folK"/>
    <property type="match status" value="1"/>
</dbReference>
<evidence type="ECO:0000259" key="8">
    <source>
        <dbReference type="PROSITE" id="PS00794"/>
    </source>
</evidence>
<evidence type="ECO:0000313" key="9">
    <source>
        <dbReference type="EMBL" id="GAI86060.1"/>
    </source>
</evidence>
<comment type="caution">
    <text evidence="9">The sequence shown here is derived from an EMBL/GenBank/DDBJ whole genome shotgun (WGS) entry which is preliminary data.</text>
</comment>
<dbReference type="EC" id="2.7.6.3" evidence="2"/>
<keyword evidence="5" id="KW-0418">Kinase</keyword>
<keyword evidence="6" id="KW-0067">ATP-binding</keyword>
<dbReference type="GO" id="GO:0016301">
    <property type="term" value="F:kinase activity"/>
    <property type="evidence" value="ECO:0007669"/>
    <property type="project" value="UniProtKB-KW"/>
</dbReference>
<dbReference type="Gene3D" id="3.30.70.560">
    <property type="entry name" value="7,8-Dihydro-6-hydroxymethylpterin-pyrophosphokinase HPPK"/>
    <property type="match status" value="1"/>
</dbReference>
<proteinExistence type="predicted"/>
<dbReference type="PROSITE" id="PS00794">
    <property type="entry name" value="HPPK"/>
    <property type="match status" value="1"/>
</dbReference>
<name>X1TEQ9_9ZZZZ</name>
<dbReference type="PANTHER" id="PTHR43071:SF1">
    <property type="entry name" value="2-AMINO-4-HYDROXY-6-HYDROXYMETHYLDIHYDROPTERIDINE PYROPHOSPHOKINASE"/>
    <property type="match status" value="1"/>
</dbReference>
<keyword evidence="4" id="KW-0547">Nucleotide-binding</keyword>
<evidence type="ECO:0000256" key="7">
    <source>
        <dbReference type="ARBA" id="ARBA00022909"/>
    </source>
</evidence>
<dbReference type="UniPathway" id="UPA00077">
    <property type="reaction ID" value="UER00155"/>
</dbReference>
<dbReference type="PANTHER" id="PTHR43071">
    <property type="entry name" value="2-AMINO-4-HYDROXY-6-HYDROXYMETHYLDIHYDROPTERIDINE PYROPHOSPHOKINASE"/>
    <property type="match status" value="1"/>
</dbReference>
<organism evidence="9">
    <name type="scientific">marine sediment metagenome</name>
    <dbReference type="NCBI Taxonomy" id="412755"/>
    <lineage>
        <taxon>unclassified sequences</taxon>
        <taxon>metagenomes</taxon>
        <taxon>ecological metagenomes</taxon>
    </lineage>
</organism>
<evidence type="ECO:0000256" key="6">
    <source>
        <dbReference type="ARBA" id="ARBA00022840"/>
    </source>
</evidence>
<keyword evidence="7" id="KW-0289">Folate biosynthesis</keyword>
<evidence type="ECO:0000256" key="4">
    <source>
        <dbReference type="ARBA" id="ARBA00022741"/>
    </source>
</evidence>
<feature type="non-terminal residue" evidence="9">
    <location>
        <position position="125"/>
    </location>
</feature>
<dbReference type="AlphaFoldDB" id="X1TEQ9"/>
<evidence type="ECO:0000256" key="1">
    <source>
        <dbReference type="ARBA" id="ARBA00005051"/>
    </source>
</evidence>
<sequence length="125" mass="14131">MPENTAILLLGSNIQPRGNIQKCIRLLEDKVQIVDVSSVWKTKAVGSEGPDFLNAALKINTPLLREELKSKVLSEVENQLGRKRTEDKYAPRTIDVDIIIFNKKILDENFWKCVFIALPASELEP</sequence>
<protein>
    <recommendedName>
        <fullName evidence="2">2-amino-4-hydroxy-6-hydroxymethyldihydropteridine diphosphokinase</fullName>
        <ecNumber evidence="2">2.7.6.3</ecNumber>
    </recommendedName>
</protein>
<evidence type="ECO:0000256" key="3">
    <source>
        <dbReference type="ARBA" id="ARBA00022679"/>
    </source>
</evidence>
<dbReference type="EMBL" id="BARW01006083">
    <property type="protein sequence ID" value="GAI86060.1"/>
    <property type="molecule type" value="Genomic_DNA"/>
</dbReference>
<feature type="domain" description="7,8-dihydro-6-hydroxymethylpterin-pyrophosphokinase" evidence="8">
    <location>
        <begin position="88"/>
        <end position="99"/>
    </location>
</feature>
<dbReference type="InterPro" id="IPR000550">
    <property type="entry name" value="Hppk"/>
</dbReference>
<dbReference type="GO" id="GO:0003848">
    <property type="term" value="F:2-amino-4-hydroxy-6-hydroxymethyldihydropteridine diphosphokinase activity"/>
    <property type="evidence" value="ECO:0007669"/>
    <property type="project" value="UniProtKB-EC"/>
</dbReference>
<reference evidence="9" key="1">
    <citation type="journal article" date="2014" name="Front. Microbiol.">
        <title>High frequency of phylogenetically diverse reductive dehalogenase-homologous genes in deep subseafloor sedimentary metagenomes.</title>
        <authorList>
            <person name="Kawai M."/>
            <person name="Futagami T."/>
            <person name="Toyoda A."/>
            <person name="Takaki Y."/>
            <person name="Nishi S."/>
            <person name="Hori S."/>
            <person name="Arai W."/>
            <person name="Tsubouchi T."/>
            <person name="Morono Y."/>
            <person name="Uchiyama I."/>
            <person name="Ito T."/>
            <person name="Fujiyama A."/>
            <person name="Inagaki F."/>
            <person name="Takami H."/>
        </authorList>
    </citation>
    <scope>NUCLEOTIDE SEQUENCE</scope>
    <source>
        <strain evidence="9">Expedition CK06-06</strain>
    </source>
</reference>